<dbReference type="GO" id="GO:0022857">
    <property type="term" value="F:transmembrane transporter activity"/>
    <property type="evidence" value="ECO:0007669"/>
    <property type="project" value="UniProtKB-UniRule"/>
</dbReference>
<dbReference type="PANTHER" id="PTHR43849:SF2">
    <property type="entry name" value="BLL3936 PROTEIN"/>
    <property type="match status" value="1"/>
</dbReference>
<dbReference type="InterPro" id="IPR021814">
    <property type="entry name" value="DUF3394"/>
</dbReference>
<keyword evidence="1" id="KW-0997">Cell inner membrane</keyword>
<keyword evidence="1" id="KW-0472">Membrane</keyword>
<gene>
    <name evidence="2" type="primary">siaT</name>
    <name evidence="2" type="ORF">Psal009_02326</name>
</gene>
<keyword evidence="1" id="KW-1003">Cell membrane</keyword>
<comment type="function">
    <text evidence="1">Part of the tripartite ATP-independent periplasmic (TRAP) transport system.</text>
</comment>
<dbReference type="Proteomes" id="UP000422232">
    <property type="component" value="Chromosome"/>
</dbReference>
<evidence type="ECO:0000313" key="3">
    <source>
        <dbReference type="Proteomes" id="UP000422232"/>
    </source>
</evidence>
<evidence type="ECO:0000313" key="2">
    <source>
        <dbReference type="EMBL" id="QGO06411.1"/>
    </source>
</evidence>
<keyword evidence="1" id="KW-0813">Transport</keyword>
<keyword evidence="3" id="KW-1185">Reference proteome</keyword>
<dbReference type="RefSeq" id="WP_036779263.1">
    <property type="nucleotide sequence ID" value="NZ_CP012413.1"/>
</dbReference>
<reference evidence="2 3" key="1">
    <citation type="submission" date="2019-04" db="EMBL/GenBank/DDBJ databases">
        <title>Complete genome sequencing of Piscirickettsia salmonis strain Psal-009.</title>
        <authorList>
            <person name="Schober I."/>
            <person name="Bunk B."/>
            <person name="Sproer C."/>
            <person name="Carril G.P."/>
            <person name="Riedel T."/>
            <person name="Flores-Herrera P.A."/>
            <person name="Nourdin-Galindo G."/>
            <person name="Marshall S.H."/>
            <person name="Overmann J."/>
        </authorList>
    </citation>
    <scope>NUCLEOTIDE SEQUENCE [LARGE SCALE GENOMIC DNA]</scope>
    <source>
        <strain evidence="2 3">Psal-009</strain>
    </source>
</reference>
<accession>A0A9Q6LRM5</accession>
<dbReference type="AlphaFoldDB" id="A0A9Q6LRM5"/>
<name>A0A9Q6LRM5_PISSA</name>
<dbReference type="InterPro" id="IPR010656">
    <property type="entry name" value="DctM"/>
</dbReference>
<dbReference type="Pfam" id="PF06808">
    <property type="entry name" value="DctM"/>
    <property type="match status" value="1"/>
</dbReference>
<dbReference type="EMBL" id="CP038908">
    <property type="protein sequence ID" value="QGO06411.1"/>
    <property type="molecule type" value="Genomic_DNA"/>
</dbReference>
<dbReference type="InterPro" id="IPR011853">
    <property type="entry name" value="TRAP_DctM-Dct_fused"/>
</dbReference>
<sequence length="669" mass="72114">MSTSQDVSDIAALETGSRHLIAWQKYLALLVAVAWSVFQVYAAMSAHFDSLQLGAIHLGFAFALTFLVHPFKRSKASFSVPWYDWLFLITALAGCIYIAYEYIAIITLRGGVPNDLDVIMGTVTLIMLAIAVIRVAGSALTLIASVMVLYALLGPGGLIPIQLPDVLYLHNGYSWTQVVQQLYLTTEGIWGTPLRVSATFVFLFVLFGALLERAGAGEYFIQLSYSVLGGYRGGPAKAAVVGSMMTGVISGSSISNVVTTGTFTIPLMKKVGYSKEKAAAIEVASSVNGQLTPPVMGAAAFIMADFLGVPYSHLILYALLPALLSYAGLLYVVHLEALKLGLKPTPRHELPPFWSTFISGVHYFIPIIYLLFALIIQRKTPEYSALNAIFILMALMIVQDIWRACRHEGSLFAGLYSGLKTAFWHLIKGFEMGARNMTPIAIATAVAGIVVGIVTMTGLGFGLTDIVAALSGGNFYIVLVLAAIASLVLGLGLPTTANYIVMAALVAPVIQQLAEQAGMHVPLVAIHLFVFYFGILADDTPPVGLAAYAGAAIAKANPINVGVKSFGYDLRTVILPFIFILNPQLLMIGVNSAWDVIHIVISALIGMLCFVAALQGYFLKDTAWYERVLLLAAAFCTLVPGAHSDGIGLVILITFIFIHSKRHRLYWFK</sequence>
<dbReference type="GO" id="GO:0005886">
    <property type="term" value="C:plasma membrane"/>
    <property type="evidence" value="ECO:0007669"/>
    <property type="project" value="UniProtKB-SubCell"/>
</dbReference>
<evidence type="ECO:0000256" key="1">
    <source>
        <dbReference type="RuleBase" id="RU369079"/>
    </source>
</evidence>
<organism evidence="2 3">
    <name type="scientific">Piscirickettsia salmonis</name>
    <dbReference type="NCBI Taxonomy" id="1238"/>
    <lineage>
        <taxon>Bacteria</taxon>
        <taxon>Pseudomonadati</taxon>
        <taxon>Pseudomonadota</taxon>
        <taxon>Gammaproteobacteria</taxon>
        <taxon>Thiotrichales</taxon>
        <taxon>Piscirickettsiaceae</taxon>
        <taxon>Piscirickettsia</taxon>
    </lineage>
</organism>
<proteinExistence type="predicted"/>
<protein>
    <submittedName>
        <fullName evidence="2">Neu5Ac permease</fullName>
    </submittedName>
</protein>
<dbReference type="Pfam" id="PF11874">
    <property type="entry name" value="DUF3394"/>
    <property type="match status" value="1"/>
</dbReference>
<dbReference type="PANTHER" id="PTHR43849">
    <property type="entry name" value="BLL3936 PROTEIN"/>
    <property type="match status" value="1"/>
</dbReference>
<dbReference type="NCBIfam" id="TIGR02123">
    <property type="entry name" value="TRAP_fused"/>
    <property type="match status" value="1"/>
</dbReference>
<comment type="subcellular location">
    <subcellularLocation>
        <location evidence="1">Cell inner membrane</location>
        <topology evidence="1">Multi-pass membrane protein</topology>
    </subcellularLocation>
</comment>